<dbReference type="InterPro" id="IPR013094">
    <property type="entry name" value="AB_hydrolase_3"/>
</dbReference>
<feature type="domain" description="Alpha/beta hydrolase fold-3" evidence="3">
    <location>
        <begin position="79"/>
        <end position="288"/>
    </location>
</feature>
<organism evidence="4 5">
    <name type="scientific">Streptomyces andamanensis</name>
    <dbReference type="NCBI Taxonomy" id="1565035"/>
    <lineage>
        <taxon>Bacteria</taxon>
        <taxon>Bacillati</taxon>
        <taxon>Actinomycetota</taxon>
        <taxon>Actinomycetes</taxon>
        <taxon>Kitasatosporales</taxon>
        <taxon>Streptomycetaceae</taxon>
        <taxon>Streptomyces</taxon>
    </lineage>
</organism>
<evidence type="ECO:0000259" key="3">
    <source>
        <dbReference type="Pfam" id="PF07859"/>
    </source>
</evidence>
<dbReference type="PROSITE" id="PS01173">
    <property type="entry name" value="LIPASE_GDXG_HIS"/>
    <property type="match status" value="1"/>
</dbReference>
<evidence type="ECO:0000313" key="4">
    <source>
        <dbReference type="EMBL" id="MFC4326445.1"/>
    </source>
</evidence>
<evidence type="ECO:0000256" key="1">
    <source>
        <dbReference type="ARBA" id="ARBA00010515"/>
    </source>
</evidence>
<dbReference type="RefSeq" id="WP_381736517.1">
    <property type="nucleotide sequence ID" value="NZ_JBHSDP010000003.1"/>
</dbReference>
<dbReference type="InterPro" id="IPR050300">
    <property type="entry name" value="GDXG_lipolytic_enzyme"/>
</dbReference>
<dbReference type="EMBL" id="JBHSDP010000003">
    <property type="protein sequence ID" value="MFC4326445.1"/>
    <property type="molecule type" value="Genomic_DNA"/>
</dbReference>
<gene>
    <name evidence="4" type="ORF">ACFPC0_01085</name>
</gene>
<evidence type="ECO:0000256" key="2">
    <source>
        <dbReference type="ARBA" id="ARBA00022801"/>
    </source>
</evidence>
<name>A0ABV8T7U2_9ACTN</name>
<dbReference type="PANTHER" id="PTHR48081:SF8">
    <property type="entry name" value="ALPHA_BETA HYDROLASE FOLD-3 DOMAIN-CONTAINING PROTEIN-RELATED"/>
    <property type="match status" value="1"/>
</dbReference>
<dbReference type="Proteomes" id="UP001595824">
    <property type="component" value="Unassembled WGS sequence"/>
</dbReference>
<sequence>MTYSFDPELAAWVSLLSEADFSEIARVRQVEAQLTGLAPRERAAAVDIRDLTVPATEEGPGVGVRIYSPAGRRGGLPGLLYMHGGGFAIGSVDTFHAETSHIAAEVGAVVVSVEYRLAPEHPFPAALDDCYAVLKWMVANSDELGVDPERIGVAGESAGAGLAAGLALYARDRGGPALVMQYLGTPVVDDRLDTLSMRAFTDTPGWNRHNAELSWDYYLGGRGRRGREGVSPYAAPARAEDLSGLPPAYVTACEFDPLRDEDLGYARRLISAGVPAEVHHFPGTFHGSAQLAPHAGVSRRMIAELLDALRRGLRAADGE</sequence>
<dbReference type="InterPro" id="IPR029058">
    <property type="entry name" value="AB_hydrolase_fold"/>
</dbReference>
<proteinExistence type="inferred from homology"/>
<keyword evidence="5" id="KW-1185">Reference proteome</keyword>
<dbReference type="SUPFAM" id="SSF53474">
    <property type="entry name" value="alpha/beta-Hydrolases"/>
    <property type="match status" value="1"/>
</dbReference>
<protein>
    <submittedName>
        <fullName evidence="4">Alpha/beta hydrolase</fullName>
    </submittedName>
</protein>
<accession>A0ABV8T7U2</accession>
<reference evidence="5" key="1">
    <citation type="journal article" date="2019" name="Int. J. Syst. Evol. Microbiol.">
        <title>The Global Catalogue of Microorganisms (GCM) 10K type strain sequencing project: providing services to taxonomists for standard genome sequencing and annotation.</title>
        <authorList>
            <consortium name="The Broad Institute Genomics Platform"/>
            <consortium name="The Broad Institute Genome Sequencing Center for Infectious Disease"/>
            <person name="Wu L."/>
            <person name="Ma J."/>
        </authorList>
    </citation>
    <scope>NUCLEOTIDE SEQUENCE [LARGE SCALE GENOMIC DNA]</scope>
    <source>
        <strain evidence="5">PCU 347</strain>
    </source>
</reference>
<dbReference type="Pfam" id="PF07859">
    <property type="entry name" value="Abhydrolase_3"/>
    <property type="match status" value="1"/>
</dbReference>
<dbReference type="InterPro" id="IPR002168">
    <property type="entry name" value="Lipase_GDXG_HIS_AS"/>
</dbReference>
<dbReference type="GO" id="GO:0016787">
    <property type="term" value="F:hydrolase activity"/>
    <property type="evidence" value="ECO:0007669"/>
    <property type="project" value="UniProtKB-KW"/>
</dbReference>
<comment type="similarity">
    <text evidence="1">Belongs to the 'GDXG' lipolytic enzyme family.</text>
</comment>
<dbReference type="PANTHER" id="PTHR48081">
    <property type="entry name" value="AB HYDROLASE SUPERFAMILY PROTEIN C4A8.06C"/>
    <property type="match status" value="1"/>
</dbReference>
<dbReference type="Gene3D" id="3.40.50.1820">
    <property type="entry name" value="alpha/beta hydrolase"/>
    <property type="match status" value="1"/>
</dbReference>
<comment type="caution">
    <text evidence="4">The sequence shown here is derived from an EMBL/GenBank/DDBJ whole genome shotgun (WGS) entry which is preliminary data.</text>
</comment>
<evidence type="ECO:0000313" key="5">
    <source>
        <dbReference type="Proteomes" id="UP001595824"/>
    </source>
</evidence>
<keyword evidence="2 4" id="KW-0378">Hydrolase</keyword>